<evidence type="ECO:0000313" key="20">
    <source>
        <dbReference type="EMBL" id="PUE53199.1"/>
    </source>
</evidence>
<dbReference type="PRINTS" id="PR00344">
    <property type="entry name" value="BCTRLSENSOR"/>
</dbReference>
<dbReference type="OrthoDB" id="9813151at2"/>
<dbReference type="SUPFAM" id="SSF55785">
    <property type="entry name" value="PYP-like sensor domain (PAS domain)"/>
    <property type="match status" value="1"/>
</dbReference>
<evidence type="ECO:0000256" key="3">
    <source>
        <dbReference type="ARBA" id="ARBA00012438"/>
    </source>
</evidence>
<dbReference type="InterPro" id="IPR005467">
    <property type="entry name" value="His_kinase_dom"/>
</dbReference>
<dbReference type="Pfam" id="PF00512">
    <property type="entry name" value="HisKA"/>
    <property type="match status" value="1"/>
</dbReference>
<keyword evidence="15" id="KW-0902">Two-component regulatory system</keyword>
<evidence type="ECO:0000256" key="15">
    <source>
        <dbReference type="ARBA" id="ARBA00023012"/>
    </source>
</evidence>
<dbReference type="EC" id="2.7.13.3" evidence="3"/>
<organism evidence="20 21">
    <name type="scientific">Limnohabitans parvus II-B4</name>
    <dbReference type="NCBI Taxonomy" id="1293052"/>
    <lineage>
        <taxon>Bacteria</taxon>
        <taxon>Pseudomonadati</taxon>
        <taxon>Pseudomonadota</taxon>
        <taxon>Betaproteobacteria</taxon>
        <taxon>Burkholderiales</taxon>
        <taxon>Comamonadaceae</taxon>
        <taxon>Limnohabitans</taxon>
    </lineage>
</organism>
<name>A0A315E7X7_9BURK</name>
<evidence type="ECO:0000256" key="6">
    <source>
        <dbReference type="ARBA" id="ARBA00022475"/>
    </source>
</evidence>
<dbReference type="Pfam" id="PF02518">
    <property type="entry name" value="HATPase_c"/>
    <property type="match status" value="1"/>
</dbReference>
<dbReference type="RefSeq" id="WP_108312676.1">
    <property type="nucleotide sequence ID" value="NZ_NESN01000003.1"/>
</dbReference>
<feature type="domain" description="Histidine kinase" evidence="19">
    <location>
        <begin position="212"/>
        <end position="438"/>
    </location>
</feature>
<dbReference type="InterPro" id="IPR050351">
    <property type="entry name" value="BphY/WalK/GraS-like"/>
</dbReference>
<dbReference type="Pfam" id="PF13188">
    <property type="entry name" value="PAS_8"/>
    <property type="match status" value="1"/>
</dbReference>
<keyword evidence="9" id="KW-0808">Transferase</keyword>
<evidence type="ECO:0000256" key="17">
    <source>
        <dbReference type="ARBA" id="ARBA00025207"/>
    </source>
</evidence>
<comment type="function">
    <text evidence="17">Member of the two-component regulatory system PhoR/PhoB involved in the phosphate regulon genes expression. PhoR may function as a membrane-associated protein kinase that phosphorylates PhoB in response to environmental signals.</text>
</comment>
<evidence type="ECO:0000256" key="8">
    <source>
        <dbReference type="ARBA" id="ARBA00022592"/>
    </source>
</evidence>
<reference evidence="20 21" key="1">
    <citation type="submission" date="2017-04" db="EMBL/GenBank/DDBJ databases">
        <title>Unexpected and diverse lifestyles within the genus Limnohabitans.</title>
        <authorList>
            <person name="Kasalicky V."/>
            <person name="Mehrshad M."/>
            <person name="Andrei S.-A."/>
            <person name="Salcher M."/>
            <person name="Kratochvilova H."/>
            <person name="Simek K."/>
            <person name="Ghai R."/>
        </authorList>
    </citation>
    <scope>NUCLEOTIDE SEQUENCE [LARGE SCALE GENOMIC DNA]</scope>
    <source>
        <strain evidence="20 21">II-B4</strain>
    </source>
</reference>
<keyword evidence="5" id="KW-0813">Transport</keyword>
<dbReference type="InterPro" id="IPR003661">
    <property type="entry name" value="HisK_dim/P_dom"/>
</dbReference>
<dbReference type="Gene3D" id="1.10.287.130">
    <property type="match status" value="1"/>
</dbReference>
<evidence type="ECO:0000256" key="16">
    <source>
        <dbReference type="ARBA" id="ARBA00023136"/>
    </source>
</evidence>
<keyword evidence="16 18" id="KW-0472">Membrane</keyword>
<dbReference type="AlphaFoldDB" id="A0A315E7X7"/>
<keyword evidence="13" id="KW-0067">ATP-binding</keyword>
<keyword evidence="10 18" id="KW-0812">Transmembrane</keyword>
<dbReference type="Gene3D" id="3.30.450.20">
    <property type="entry name" value="PAS domain"/>
    <property type="match status" value="1"/>
</dbReference>
<dbReference type="InterPro" id="IPR000014">
    <property type="entry name" value="PAS"/>
</dbReference>
<dbReference type="Pfam" id="PF11808">
    <property type="entry name" value="PhoR"/>
    <property type="match status" value="1"/>
</dbReference>
<evidence type="ECO:0000313" key="21">
    <source>
        <dbReference type="Proteomes" id="UP000250790"/>
    </source>
</evidence>
<evidence type="ECO:0000256" key="5">
    <source>
        <dbReference type="ARBA" id="ARBA00022448"/>
    </source>
</evidence>
<comment type="caution">
    <text evidence="20">The sequence shown here is derived from an EMBL/GenBank/DDBJ whole genome shotgun (WGS) entry which is preliminary data.</text>
</comment>
<evidence type="ECO:0000256" key="12">
    <source>
        <dbReference type="ARBA" id="ARBA00022777"/>
    </source>
</evidence>
<dbReference type="PROSITE" id="PS50109">
    <property type="entry name" value="HIS_KIN"/>
    <property type="match status" value="1"/>
</dbReference>
<keyword evidence="8" id="KW-0592">Phosphate transport</keyword>
<proteinExistence type="predicted"/>
<sequence length="444" mass="49029">MLVPLIKLFFSVLVVALAVWWWAGLTEAALAALLVVLVCAVGVIWKTYRIERWLSESDLHTPLPWKGVWSEIAHRIQRLLRQRENQVTAAEQRLQYFLQAIQASPNGVTLLDAQGRIEWCNATASSHLGLDVSRDLKQHIVHLVRDPVFSKYFAVDQHDSEVVIDGRASSLVKTPKLSVQLHAYGEGQQLLLTRDITSVTLADAMRRDFVANVSHEIRTPLTVLGGFVETLQSIPLEADEQQRYLHLMAVQADRMQSLVADLLTLSQLEGSLPPGLYEKVNLPDLMGRVATDAAALSSVLSDQEGDERVPVHELIFEPVPHWSLLGVRSELLSAISNLVSNAVRYTPAGGQIRVAWSRTADGAIFSVSDTGLGIAPEHLPRLSERFYRVDRSRSRETGGTGLGLAIAKHVVQRHGGELRIQSQVGKGSTFMLVLPAGRIEPLSD</sequence>
<protein>
    <recommendedName>
        <fullName evidence="4">Phosphate regulon sensor protein PhoR</fullName>
        <ecNumber evidence="3">2.7.13.3</ecNumber>
    </recommendedName>
</protein>
<feature type="transmembrane region" description="Helical" evidence="18">
    <location>
        <begin position="5"/>
        <end position="23"/>
    </location>
</feature>
<dbReference type="NCBIfam" id="TIGR02966">
    <property type="entry name" value="phoR_proteo"/>
    <property type="match status" value="1"/>
</dbReference>
<evidence type="ECO:0000256" key="14">
    <source>
        <dbReference type="ARBA" id="ARBA00022989"/>
    </source>
</evidence>
<keyword evidence="14 18" id="KW-1133">Transmembrane helix</keyword>
<comment type="catalytic activity">
    <reaction evidence="1">
        <text>ATP + protein L-histidine = ADP + protein N-phospho-L-histidine.</text>
        <dbReference type="EC" id="2.7.13.3"/>
    </reaction>
</comment>
<keyword evidence="21" id="KW-1185">Reference proteome</keyword>
<accession>A0A315E7X7</accession>
<dbReference type="GO" id="GO:0006817">
    <property type="term" value="P:phosphate ion transport"/>
    <property type="evidence" value="ECO:0007669"/>
    <property type="project" value="UniProtKB-KW"/>
</dbReference>
<dbReference type="FunFam" id="3.30.565.10:FF:000006">
    <property type="entry name" value="Sensor histidine kinase WalK"/>
    <property type="match status" value="1"/>
</dbReference>
<keyword evidence="11" id="KW-0547">Nucleotide-binding</keyword>
<evidence type="ECO:0000256" key="4">
    <source>
        <dbReference type="ARBA" id="ARBA00019665"/>
    </source>
</evidence>
<dbReference type="InterPro" id="IPR021766">
    <property type="entry name" value="PhoR_N"/>
</dbReference>
<dbReference type="CDD" id="cd00082">
    <property type="entry name" value="HisKA"/>
    <property type="match status" value="1"/>
</dbReference>
<evidence type="ECO:0000256" key="7">
    <source>
        <dbReference type="ARBA" id="ARBA00022553"/>
    </source>
</evidence>
<dbReference type="GO" id="GO:0016036">
    <property type="term" value="P:cellular response to phosphate starvation"/>
    <property type="evidence" value="ECO:0007669"/>
    <property type="project" value="TreeGrafter"/>
</dbReference>
<dbReference type="InterPro" id="IPR036097">
    <property type="entry name" value="HisK_dim/P_sf"/>
</dbReference>
<keyword evidence="12 20" id="KW-0418">Kinase</keyword>
<dbReference type="PANTHER" id="PTHR45453">
    <property type="entry name" value="PHOSPHATE REGULON SENSOR PROTEIN PHOR"/>
    <property type="match status" value="1"/>
</dbReference>
<dbReference type="Proteomes" id="UP000250790">
    <property type="component" value="Unassembled WGS sequence"/>
</dbReference>
<evidence type="ECO:0000259" key="19">
    <source>
        <dbReference type="PROSITE" id="PS50109"/>
    </source>
</evidence>
<dbReference type="InterPro" id="IPR036890">
    <property type="entry name" value="HATPase_C_sf"/>
</dbReference>
<dbReference type="Gene3D" id="3.30.565.10">
    <property type="entry name" value="Histidine kinase-like ATPase, C-terminal domain"/>
    <property type="match status" value="1"/>
</dbReference>
<dbReference type="InterPro" id="IPR004358">
    <property type="entry name" value="Sig_transdc_His_kin-like_C"/>
</dbReference>
<dbReference type="SMART" id="SM00387">
    <property type="entry name" value="HATPase_c"/>
    <property type="match status" value="1"/>
</dbReference>
<dbReference type="SUPFAM" id="SSF55874">
    <property type="entry name" value="ATPase domain of HSP90 chaperone/DNA topoisomerase II/histidine kinase"/>
    <property type="match status" value="1"/>
</dbReference>
<feature type="transmembrane region" description="Helical" evidence="18">
    <location>
        <begin position="29"/>
        <end position="48"/>
    </location>
</feature>
<dbReference type="SMART" id="SM00388">
    <property type="entry name" value="HisKA"/>
    <property type="match status" value="1"/>
</dbReference>
<evidence type="ECO:0000256" key="2">
    <source>
        <dbReference type="ARBA" id="ARBA00004429"/>
    </source>
</evidence>
<dbReference type="InterPro" id="IPR035965">
    <property type="entry name" value="PAS-like_dom_sf"/>
</dbReference>
<keyword evidence="7" id="KW-0597">Phosphoprotein</keyword>
<dbReference type="GO" id="GO:0005524">
    <property type="term" value="F:ATP binding"/>
    <property type="evidence" value="ECO:0007669"/>
    <property type="project" value="UniProtKB-KW"/>
</dbReference>
<evidence type="ECO:0000256" key="10">
    <source>
        <dbReference type="ARBA" id="ARBA00022692"/>
    </source>
</evidence>
<dbReference type="GO" id="GO:0005886">
    <property type="term" value="C:plasma membrane"/>
    <property type="evidence" value="ECO:0007669"/>
    <property type="project" value="UniProtKB-SubCell"/>
</dbReference>
<dbReference type="PANTHER" id="PTHR45453:SF1">
    <property type="entry name" value="PHOSPHATE REGULON SENSOR PROTEIN PHOR"/>
    <property type="match status" value="1"/>
</dbReference>
<dbReference type="SUPFAM" id="SSF47384">
    <property type="entry name" value="Homodimeric domain of signal transducing histidine kinase"/>
    <property type="match status" value="1"/>
</dbReference>
<evidence type="ECO:0000256" key="9">
    <source>
        <dbReference type="ARBA" id="ARBA00022679"/>
    </source>
</evidence>
<evidence type="ECO:0000256" key="18">
    <source>
        <dbReference type="SAM" id="Phobius"/>
    </source>
</evidence>
<evidence type="ECO:0000256" key="11">
    <source>
        <dbReference type="ARBA" id="ARBA00022741"/>
    </source>
</evidence>
<keyword evidence="6" id="KW-1003">Cell membrane</keyword>
<dbReference type="GO" id="GO:0000155">
    <property type="term" value="F:phosphorelay sensor kinase activity"/>
    <property type="evidence" value="ECO:0007669"/>
    <property type="project" value="InterPro"/>
</dbReference>
<dbReference type="InterPro" id="IPR003594">
    <property type="entry name" value="HATPase_dom"/>
</dbReference>
<dbReference type="InterPro" id="IPR014310">
    <property type="entry name" value="Sig_transdc_His_kinase_PhoR"/>
</dbReference>
<dbReference type="FunFam" id="1.10.287.130:FF:000001">
    <property type="entry name" value="Two-component sensor histidine kinase"/>
    <property type="match status" value="1"/>
</dbReference>
<comment type="subcellular location">
    <subcellularLocation>
        <location evidence="2">Cell inner membrane</location>
        <topology evidence="2">Multi-pass membrane protein</topology>
    </subcellularLocation>
</comment>
<gene>
    <name evidence="20" type="ORF">B9Z37_08940</name>
</gene>
<dbReference type="EMBL" id="NESN01000003">
    <property type="protein sequence ID" value="PUE53199.1"/>
    <property type="molecule type" value="Genomic_DNA"/>
</dbReference>
<evidence type="ECO:0000256" key="1">
    <source>
        <dbReference type="ARBA" id="ARBA00000085"/>
    </source>
</evidence>
<dbReference type="GO" id="GO:0004721">
    <property type="term" value="F:phosphoprotein phosphatase activity"/>
    <property type="evidence" value="ECO:0007669"/>
    <property type="project" value="InterPro"/>
</dbReference>
<evidence type="ECO:0000256" key="13">
    <source>
        <dbReference type="ARBA" id="ARBA00022840"/>
    </source>
</evidence>